<evidence type="ECO:0000313" key="2">
    <source>
        <dbReference type="Proteomes" id="UP001157502"/>
    </source>
</evidence>
<name>A0ACC2FG50_DALPE</name>
<dbReference type="Proteomes" id="UP001157502">
    <property type="component" value="Chromosome 28"/>
</dbReference>
<keyword evidence="2" id="KW-1185">Reference proteome</keyword>
<sequence>MWSLGCVMAELFLGWPLYPGDSEFDQVCYICETQGLPEARLLNVASKAHHFFERTDDRRRASHWQLRSHKRRPPVSAEGLVQGKGSTERRKYILASLDQLETVEFTELDPELRNQDMAAEVVDRHSMVQLIKRMLTLDSHQRIVPAAASQHPFISMVHLRIHPDCGRYYDKSARAVRSALIQDAAPENDCFGSSQPNAAGARRSLCASEDSLQRCPRGRRHRERITGHSTSLGGFQENSGALTLQSPVPDQSDSSTEQIEDLLEGLGISEEASLEASLEAIAGCGAEDDARRGSSSSSSVEPTDPLANLHCSKSNANPEIRASTEDPEIGSLLSYFTRPCQNQRLRQPVARSSKSDPTVGLSCTSGPQVRNADEPKGSSPFYGNSIIQPDLTGSKKQNQDEQAACHYERRYSTSTWNLKELRVTVVSGGQHGPPIRKWPTVATPPQPAVAIRQSRVAPLLMGGGPAG</sequence>
<comment type="caution">
    <text evidence="1">The sequence shown here is derived from an EMBL/GenBank/DDBJ whole genome shotgun (WGS) entry which is preliminary data.</text>
</comment>
<reference evidence="1" key="1">
    <citation type="submission" date="2021-05" db="EMBL/GenBank/DDBJ databases">
        <authorList>
            <person name="Pan Q."/>
            <person name="Jouanno E."/>
            <person name="Zahm M."/>
            <person name="Klopp C."/>
            <person name="Cabau C."/>
            <person name="Louis A."/>
            <person name="Berthelot C."/>
            <person name="Parey E."/>
            <person name="Roest Crollius H."/>
            <person name="Montfort J."/>
            <person name="Robinson-Rechavi M."/>
            <person name="Bouchez O."/>
            <person name="Lampietro C."/>
            <person name="Lopez Roques C."/>
            <person name="Donnadieu C."/>
            <person name="Postlethwait J."/>
            <person name="Bobe J."/>
            <person name="Dillon D."/>
            <person name="Chandos A."/>
            <person name="von Hippel F."/>
            <person name="Guiguen Y."/>
        </authorList>
    </citation>
    <scope>NUCLEOTIDE SEQUENCE</scope>
    <source>
        <strain evidence="1">YG-Jan2019</strain>
    </source>
</reference>
<dbReference type="EMBL" id="CM055755">
    <property type="protein sequence ID" value="KAJ7990328.1"/>
    <property type="molecule type" value="Genomic_DNA"/>
</dbReference>
<accession>A0ACC2FG50</accession>
<gene>
    <name evidence="1" type="ORF">DPEC_G00299160</name>
</gene>
<organism evidence="1 2">
    <name type="scientific">Dallia pectoralis</name>
    <name type="common">Alaska blackfish</name>
    <dbReference type="NCBI Taxonomy" id="75939"/>
    <lineage>
        <taxon>Eukaryota</taxon>
        <taxon>Metazoa</taxon>
        <taxon>Chordata</taxon>
        <taxon>Craniata</taxon>
        <taxon>Vertebrata</taxon>
        <taxon>Euteleostomi</taxon>
        <taxon>Actinopterygii</taxon>
        <taxon>Neopterygii</taxon>
        <taxon>Teleostei</taxon>
        <taxon>Protacanthopterygii</taxon>
        <taxon>Esociformes</taxon>
        <taxon>Umbridae</taxon>
        <taxon>Dallia</taxon>
    </lineage>
</organism>
<evidence type="ECO:0000313" key="1">
    <source>
        <dbReference type="EMBL" id="KAJ7990328.1"/>
    </source>
</evidence>
<protein>
    <submittedName>
        <fullName evidence="1">Uncharacterized protein</fullName>
    </submittedName>
</protein>
<proteinExistence type="predicted"/>